<dbReference type="OrthoDB" id="1040417at2"/>
<name>A0A6I1EHP2_9BURK</name>
<evidence type="ECO:0000259" key="4">
    <source>
        <dbReference type="PROSITE" id="PS50949"/>
    </source>
</evidence>
<keyword evidence="1" id="KW-0805">Transcription regulation</keyword>
<dbReference type="GO" id="GO:0003700">
    <property type="term" value="F:DNA-binding transcription factor activity"/>
    <property type="evidence" value="ECO:0007669"/>
    <property type="project" value="InterPro"/>
</dbReference>
<reference evidence="5 6" key="1">
    <citation type="submission" date="2019-10" db="EMBL/GenBank/DDBJ databases">
        <title>Genome diversity of Sutterella seckii.</title>
        <authorList>
            <person name="Chaplin A.V."/>
            <person name="Sokolova S.R."/>
            <person name="Mosin K.A."/>
            <person name="Ivanova E.L."/>
            <person name="Kochetkova T.O."/>
            <person name="Goltsov A.Y."/>
            <person name="Trofimov D.Y."/>
            <person name="Efimov B.A."/>
        </authorList>
    </citation>
    <scope>NUCLEOTIDE SEQUENCE [LARGE SCALE GENOMIC DNA]</scope>
    <source>
        <strain evidence="5 6">ASD393</strain>
    </source>
</reference>
<protein>
    <submittedName>
        <fullName evidence="5">FadR family transcriptional regulator</fullName>
    </submittedName>
</protein>
<dbReference type="PRINTS" id="PR00035">
    <property type="entry name" value="HTHGNTR"/>
</dbReference>
<sequence length="257" mass="29070">MTESDDIGLKAVSDQEGNPKGLNRESFGLYKQIADIWRQKIISGEYKAGDILPSEREIAAELNVSRIPVREAMKSLEYIGVVRQVRGQGVYVKKADLGELLRIVGPMGTKPDLVVFNHLFDFRLLIEPYAVEQAARLATPEEVARMKATIDEAKAFMAAGKDVEIVSFDFHLAVMQASHNEIIVLVSQFLAELLKLSRHYTQWNRVRRKEACAYHERIYKLIRDHKAEEAAAMMRQHLEDARVALTCKEGVMPRGCS</sequence>
<comment type="caution">
    <text evidence="5">The sequence shown here is derived from an EMBL/GenBank/DDBJ whole genome shotgun (WGS) entry which is preliminary data.</text>
</comment>
<dbReference type="AlphaFoldDB" id="A0A6I1EHP2"/>
<dbReference type="SMART" id="SM00895">
    <property type="entry name" value="FCD"/>
    <property type="match status" value="1"/>
</dbReference>
<dbReference type="InterPro" id="IPR011711">
    <property type="entry name" value="GntR_C"/>
</dbReference>
<dbReference type="SMART" id="SM00345">
    <property type="entry name" value="HTH_GNTR"/>
    <property type="match status" value="1"/>
</dbReference>
<dbReference type="Gene3D" id="1.10.10.10">
    <property type="entry name" value="Winged helix-like DNA-binding domain superfamily/Winged helix DNA-binding domain"/>
    <property type="match status" value="1"/>
</dbReference>
<dbReference type="Gene3D" id="1.20.120.530">
    <property type="entry name" value="GntR ligand-binding domain-like"/>
    <property type="match status" value="1"/>
</dbReference>
<proteinExistence type="predicted"/>
<dbReference type="GO" id="GO:0003677">
    <property type="term" value="F:DNA binding"/>
    <property type="evidence" value="ECO:0007669"/>
    <property type="project" value="UniProtKB-KW"/>
</dbReference>
<dbReference type="EMBL" id="WEHX01000115">
    <property type="protein sequence ID" value="KAB7653916.1"/>
    <property type="molecule type" value="Genomic_DNA"/>
</dbReference>
<gene>
    <name evidence="5" type="ORF">GBM95_10680</name>
</gene>
<dbReference type="InterPro" id="IPR000524">
    <property type="entry name" value="Tscrpt_reg_HTH_GntR"/>
</dbReference>
<dbReference type="RefSeq" id="WP_152159083.1">
    <property type="nucleotide sequence ID" value="NZ_WEHX01000115.1"/>
</dbReference>
<dbReference type="SUPFAM" id="SSF48008">
    <property type="entry name" value="GntR ligand-binding domain-like"/>
    <property type="match status" value="1"/>
</dbReference>
<keyword evidence="3" id="KW-0804">Transcription</keyword>
<dbReference type="SUPFAM" id="SSF46785">
    <property type="entry name" value="Winged helix' DNA-binding domain"/>
    <property type="match status" value="1"/>
</dbReference>
<evidence type="ECO:0000256" key="3">
    <source>
        <dbReference type="ARBA" id="ARBA00023163"/>
    </source>
</evidence>
<evidence type="ECO:0000256" key="1">
    <source>
        <dbReference type="ARBA" id="ARBA00023015"/>
    </source>
</evidence>
<dbReference type="Pfam" id="PF07729">
    <property type="entry name" value="FCD"/>
    <property type="match status" value="1"/>
</dbReference>
<organism evidence="5 6">
    <name type="scientific">Sutterella seckii</name>
    <dbReference type="NCBI Taxonomy" id="1944635"/>
    <lineage>
        <taxon>Bacteria</taxon>
        <taxon>Pseudomonadati</taxon>
        <taxon>Pseudomonadota</taxon>
        <taxon>Betaproteobacteria</taxon>
        <taxon>Burkholderiales</taxon>
        <taxon>Sutterellaceae</taxon>
        <taxon>Sutterella</taxon>
    </lineage>
</organism>
<dbReference type="InterPro" id="IPR036390">
    <property type="entry name" value="WH_DNA-bd_sf"/>
</dbReference>
<dbReference type="InterPro" id="IPR036388">
    <property type="entry name" value="WH-like_DNA-bd_sf"/>
</dbReference>
<feature type="domain" description="HTH gntR-type" evidence="4">
    <location>
        <begin position="27"/>
        <end position="95"/>
    </location>
</feature>
<dbReference type="PANTHER" id="PTHR43537:SF5">
    <property type="entry name" value="UXU OPERON TRANSCRIPTIONAL REGULATOR"/>
    <property type="match status" value="1"/>
</dbReference>
<keyword evidence="2" id="KW-0238">DNA-binding</keyword>
<dbReference type="PANTHER" id="PTHR43537">
    <property type="entry name" value="TRANSCRIPTIONAL REGULATOR, GNTR FAMILY"/>
    <property type="match status" value="1"/>
</dbReference>
<dbReference type="CDD" id="cd07377">
    <property type="entry name" value="WHTH_GntR"/>
    <property type="match status" value="1"/>
</dbReference>
<dbReference type="Proteomes" id="UP000430564">
    <property type="component" value="Unassembled WGS sequence"/>
</dbReference>
<evidence type="ECO:0000313" key="6">
    <source>
        <dbReference type="Proteomes" id="UP000430564"/>
    </source>
</evidence>
<evidence type="ECO:0000256" key="2">
    <source>
        <dbReference type="ARBA" id="ARBA00023125"/>
    </source>
</evidence>
<evidence type="ECO:0000313" key="5">
    <source>
        <dbReference type="EMBL" id="KAB7653916.1"/>
    </source>
</evidence>
<dbReference type="InterPro" id="IPR008920">
    <property type="entry name" value="TF_FadR/GntR_C"/>
</dbReference>
<accession>A0A6I1EHP2</accession>
<dbReference type="PROSITE" id="PS50949">
    <property type="entry name" value="HTH_GNTR"/>
    <property type="match status" value="1"/>
</dbReference>
<dbReference type="Pfam" id="PF00392">
    <property type="entry name" value="GntR"/>
    <property type="match status" value="1"/>
</dbReference>